<accession>A0A401T0P9</accession>
<reference evidence="4 5" key="1">
    <citation type="journal article" date="2018" name="Nat. Ecol. Evol.">
        <title>Shark genomes provide insights into elasmobranch evolution and the origin of vertebrates.</title>
        <authorList>
            <person name="Hara Y"/>
            <person name="Yamaguchi K"/>
            <person name="Onimaru K"/>
            <person name="Kadota M"/>
            <person name="Koyanagi M"/>
            <person name="Keeley SD"/>
            <person name="Tatsumi K"/>
            <person name="Tanaka K"/>
            <person name="Motone F"/>
            <person name="Kageyama Y"/>
            <person name="Nozu R"/>
            <person name="Adachi N"/>
            <person name="Nishimura O"/>
            <person name="Nakagawa R"/>
            <person name="Tanegashima C"/>
            <person name="Kiyatake I"/>
            <person name="Matsumoto R"/>
            <person name="Murakumo K"/>
            <person name="Nishida K"/>
            <person name="Terakita A"/>
            <person name="Kuratani S"/>
            <person name="Sato K"/>
            <person name="Hyodo S Kuraku.S."/>
        </authorList>
    </citation>
    <scope>NUCLEOTIDE SEQUENCE [LARGE SCALE GENOMIC DNA]</scope>
</reference>
<dbReference type="Proteomes" id="UP000287033">
    <property type="component" value="Unassembled WGS sequence"/>
</dbReference>
<dbReference type="OrthoDB" id="1742084at2759"/>
<dbReference type="STRING" id="137246.A0A401T0P9"/>
<dbReference type="InterPro" id="IPR036427">
    <property type="entry name" value="Bromodomain-like_sf"/>
</dbReference>
<dbReference type="Gene3D" id="1.20.920.10">
    <property type="entry name" value="Bromodomain-like"/>
    <property type="match status" value="1"/>
</dbReference>
<evidence type="ECO:0000256" key="2">
    <source>
        <dbReference type="PROSITE-ProRule" id="PRU00035"/>
    </source>
</evidence>
<gene>
    <name evidence="4" type="ORF">chiPu_0014718</name>
</gene>
<evidence type="ECO:0000313" key="4">
    <source>
        <dbReference type="EMBL" id="GCC36226.1"/>
    </source>
</evidence>
<keyword evidence="1 2" id="KW-0103">Bromodomain</keyword>
<organism evidence="4 5">
    <name type="scientific">Chiloscyllium punctatum</name>
    <name type="common">Brownbanded bambooshark</name>
    <name type="synonym">Hemiscyllium punctatum</name>
    <dbReference type="NCBI Taxonomy" id="137246"/>
    <lineage>
        <taxon>Eukaryota</taxon>
        <taxon>Metazoa</taxon>
        <taxon>Chordata</taxon>
        <taxon>Craniata</taxon>
        <taxon>Vertebrata</taxon>
        <taxon>Chondrichthyes</taxon>
        <taxon>Elasmobranchii</taxon>
        <taxon>Galeomorphii</taxon>
        <taxon>Galeoidea</taxon>
        <taxon>Orectolobiformes</taxon>
        <taxon>Hemiscylliidae</taxon>
        <taxon>Chiloscyllium</taxon>
    </lineage>
</organism>
<dbReference type="PANTHER" id="PTHR15398:SF14">
    <property type="entry name" value="BRD8 DOMAIN CONTAINING"/>
    <property type="match status" value="1"/>
</dbReference>
<dbReference type="Pfam" id="PF00439">
    <property type="entry name" value="Bromodomain"/>
    <property type="match status" value="1"/>
</dbReference>
<dbReference type="OMA" id="PRVEHNT"/>
<dbReference type="PROSITE" id="PS50014">
    <property type="entry name" value="BROMODOMAIN_2"/>
    <property type="match status" value="1"/>
</dbReference>
<keyword evidence="5" id="KW-1185">Reference proteome</keyword>
<proteinExistence type="predicted"/>
<evidence type="ECO:0000256" key="1">
    <source>
        <dbReference type="ARBA" id="ARBA00023117"/>
    </source>
</evidence>
<feature type="domain" description="Bromo" evidence="3">
    <location>
        <begin position="210"/>
        <end position="280"/>
    </location>
</feature>
<dbReference type="PRINTS" id="PR00503">
    <property type="entry name" value="BROMODOMAIN"/>
</dbReference>
<evidence type="ECO:0000313" key="5">
    <source>
        <dbReference type="Proteomes" id="UP000287033"/>
    </source>
</evidence>
<dbReference type="SMART" id="SM00297">
    <property type="entry name" value="BROMO"/>
    <property type="match status" value="1"/>
</dbReference>
<comment type="caution">
    <text evidence="4">The sequence shown here is derived from an EMBL/GenBank/DDBJ whole genome shotgun (WGS) entry which is preliminary data.</text>
</comment>
<protein>
    <recommendedName>
        <fullName evidence="3">Bromo domain-containing protein</fullName>
    </recommendedName>
</protein>
<dbReference type="SUPFAM" id="SSF47370">
    <property type="entry name" value="Bromodomain"/>
    <property type="match status" value="1"/>
</dbReference>
<dbReference type="PANTHER" id="PTHR15398">
    <property type="entry name" value="BROMODOMAIN-CONTAINING PROTEIN 8"/>
    <property type="match status" value="1"/>
</dbReference>
<sequence length="312" mass="35557">MSDYLALTALAVEVEAEIGSDEDQGSEMHQDKIQHQTLYIESKCKEEFDRSLVEGKRNTDVDSSLLEKTDAKKIRMEQTSSGQVETERPKCCEHTALSIEQVEERKKDSEQSLTECLDSGCSYLVLYTRTEPLLGETQHDITGNEQLDVPRVEHNTMRESLPEEDTSEEEFCDVDLSEFGIELSVSESDVSFSSQQFLILDESAASSHTSSQLFASLFLNPVTEERVPGYHSRVHRPMDLSNIKRNIRKGLIRTTVEFQRDIMLMFQNAVMYNSSDHDVYHKTVEMQRDVLKQIQDILEAVELGDFNKSLIG</sequence>
<dbReference type="InterPro" id="IPR001487">
    <property type="entry name" value="Bromodomain"/>
</dbReference>
<dbReference type="EMBL" id="BEZZ01000799">
    <property type="protein sequence ID" value="GCC36226.1"/>
    <property type="molecule type" value="Genomic_DNA"/>
</dbReference>
<evidence type="ECO:0000259" key="3">
    <source>
        <dbReference type="PROSITE" id="PS50014"/>
    </source>
</evidence>
<dbReference type="GO" id="GO:0035267">
    <property type="term" value="C:NuA4 histone acetyltransferase complex"/>
    <property type="evidence" value="ECO:0007669"/>
    <property type="project" value="TreeGrafter"/>
</dbReference>
<dbReference type="AlphaFoldDB" id="A0A401T0P9"/>
<name>A0A401T0P9_CHIPU</name>